<dbReference type="InterPro" id="IPR020845">
    <property type="entry name" value="AMP-binding_CS"/>
</dbReference>
<dbReference type="GO" id="GO:0043041">
    <property type="term" value="P:amino acid activation for nonribosomal peptide biosynthetic process"/>
    <property type="evidence" value="ECO:0007669"/>
    <property type="project" value="TreeGrafter"/>
</dbReference>
<proteinExistence type="predicted"/>
<dbReference type="Pfam" id="PF00550">
    <property type="entry name" value="PP-binding"/>
    <property type="match status" value="1"/>
</dbReference>
<dbReference type="Gene3D" id="1.10.1200.10">
    <property type="entry name" value="ACP-like"/>
    <property type="match status" value="1"/>
</dbReference>
<dbReference type="Gene3D" id="3.40.50.12780">
    <property type="entry name" value="N-terminal domain of ligase-like"/>
    <property type="match status" value="1"/>
</dbReference>
<accession>A0A9D1PWA5</accession>
<dbReference type="EMBL" id="DXHV01000052">
    <property type="protein sequence ID" value="HIW00503.1"/>
    <property type="molecule type" value="Genomic_DNA"/>
</dbReference>
<dbReference type="InterPro" id="IPR042099">
    <property type="entry name" value="ANL_N_sf"/>
</dbReference>
<dbReference type="InterPro" id="IPR009081">
    <property type="entry name" value="PP-bd_ACP"/>
</dbReference>
<dbReference type="InterPro" id="IPR036736">
    <property type="entry name" value="ACP-like_sf"/>
</dbReference>
<reference evidence="4" key="2">
    <citation type="submission" date="2021-04" db="EMBL/GenBank/DDBJ databases">
        <authorList>
            <person name="Gilroy R."/>
        </authorList>
    </citation>
    <scope>NUCLEOTIDE SEQUENCE</scope>
    <source>
        <strain evidence="4">ChiHecec2B26-446</strain>
    </source>
</reference>
<dbReference type="Pfam" id="PF00501">
    <property type="entry name" value="AMP-binding"/>
    <property type="match status" value="1"/>
</dbReference>
<dbReference type="GO" id="GO:0005737">
    <property type="term" value="C:cytoplasm"/>
    <property type="evidence" value="ECO:0007669"/>
    <property type="project" value="TreeGrafter"/>
</dbReference>
<dbReference type="InterPro" id="IPR025110">
    <property type="entry name" value="AMP-bd_C"/>
</dbReference>
<dbReference type="Pfam" id="PF13193">
    <property type="entry name" value="AMP-binding_C"/>
    <property type="match status" value="1"/>
</dbReference>
<sequence length="600" mass="64011">MPSNATAGSPLLRRLNTIFADQAQDYAVIDRDHSLTYAQLDAASTAMAHTLTGLAHPVAGLYMNRSVSSVLAAVAAAKAGVAYVPMGLDWPEARCAGIAHNCRLACVLGSEDDLAGCDWAKDLPHIDPASFLKTQSCAASAPASALPASAAADTTLYIMHTSGSTGTPKGVCVHHAGIHDIFGSVAHLGYEPRQHMVHGASMTFDMSIMELWGGLLNGCTLHISDPETLLDAVALQDFLERNAIGLLLLPTSVFNVVCSQNPAVFRSLRHLCFGGELPGKTAIESALAACPRLELHNCYGPTECSVFVAAHTFAHDAPVSARIPAGRAIGSTRFLIAGENGEVLPAGSEGELVISGLCVANGYVQQTDKSSAFFALEDGSRAYRTGDLALLDEDGILYILGRNDDQIKISGCRIEPGEVCAALLESELVHMAHIGIQREPQTSLVAYVVPADRAACKGSLEEELRSFLQTRVPGYMVPRHFVFLESLPLNSSGKIDKTRLPKPESAESACDDPVLRIFRTVLEDREFMPQDSFLEAGGSSIMAARLIASLREYSGIAVPFSLILEPQTATRASLYIENARLGQHQEQGPHPDTSEITARI</sequence>
<evidence type="ECO:0000313" key="4">
    <source>
        <dbReference type="EMBL" id="HIW00503.1"/>
    </source>
</evidence>
<dbReference type="SUPFAM" id="SSF56801">
    <property type="entry name" value="Acetyl-CoA synthetase-like"/>
    <property type="match status" value="1"/>
</dbReference>
<dbReference type="GO" id="GO:0031177">
    <property type="term" value="F:phosphopantetheine binding"/>
    <property type="evidence" value="ECO:0007669"/>
    <property type="project" value="TreeGrafter"/>
</dbReference>
<dbReference type="PROSITE" id="PS50075">
    <property type="entry name" value="CARRIER"/>
    <property type="match status" value="1"/>
</dbReference>
<organism evidence="4 5">
    <name type="scientific">Candidatus Desulfovibrio intestinipullorum</name>
    <dbReference type="NCBI Taxonomy" id="2838536"/>
    <lineage>
        <taxon>Bacteria</taxon>
        <taxon>Pseudomonadati</taxon>
        <taxon>Thermodesulfobacteriota</taxon>
        <taxon>Desulfovibrionia</taxon>
        <taxon>Desulfovibrionales</taxon>
        <taxon>Desulfovibrionaceae</taxon>
        <taxon>Desulfovibrio</taxon>
    </lineage>
</organism>
<reference evidence="4" key="1">
    <citation type="journal article" date="2021" name="PeerJ">
        <title>Extensive microbial diversity within the chicken gut microbiome revealed by metagenomics and culture.</title>
        <authorList>
            <person name="Gilroy R."/>
            <person name="Ravi A."/>
            <person name="Getino M."/>
            <person name="Pursley I."/>
            <person name="Horton D.L."/>
            <person name="Alikhan N.F."/>
            <person name="Baker D."/>
            <person name="Gharbi K."/>
            <person name="Hall N."/>
            <person name="Watson M."/>
            <person name="Adriaenssens E.M."/>
            <person name="Foster-Nyarko E."/>
            <person name="Jarju S."/>
            <person name="Secka A."/>
            <person name="Antonio M."/>
            <person name="Oren A."/>
            <person name="Chaudhuri R.R."/>
            <person name="La Ragione R."/>
            <person name="Hildebrand F."/>
            <person name="Pallen M.J."/>
        </authorList>
    </citation>
    <scope>NUCLEOTIDE SEQUENCE</scope>
    <source>
        <strain evidence="4">ChiHecec2B26-446</strain>
    </source>
</reference>
<dbReference type="InterPro" id="IPR000873">
    <property type="entry name" value="AMP-dep_synth/lig_dom"/>
</dbReference>
<dbReference type="Proteomes" id="UP000886752">
    <property type="component" value="Unassembled WGS sequence"/>
</dbReference>
<dbReference type="CDD" id="cd05930">
    <property type="entry name" value="A_NRPS"/>
    <property type="match status" value="1"/>
</dbReference>
<name>A0A9D1PWA5_9BACT</name>
<dbReference type="GO" id="GO:0044550">
    <property type="term" value="P:secondary metabolite biosynthetic process"/>
    <property type="evidence" value="ECO:0007669"/>
    <property type="project" value="TreeGrafter"/>
</dbReference>
<dbReference type="PANTHER" id="PTHR45527:SF1">
    <property type="entry name" value="FATTY ACID SYNTHASE"/>
    <property type="match status" value="1"/>
</dbReference>
<keyword evidence="2" id="KW-0597">Phosphoprotein</keyword>
<dbReference type="Gene3D" id="3.30.300.30">
    <property type="match status" value="1"/>
</dbReference>
<comment type="caution">
    <text evidence="4">The sequence shown here is derived from an EMBL/GenBank/DDBJ whole genome shotgun (WGS) entry which is preliminary data.</text>
</comment>
<gene>
    <name evidence="4" type="ORF">H9894_04865</name>
</gene>
<dbReference type="AlphaFoldDB" id="A0A9D1PWA5"/>
<evidence type="ECO:0000256" key="2">
    <source>
        <dbReference type="ARBA" id="ARBA00022553"/>
    </source>
</evidence>
<keyword evidence="1" id="KW-0596">Phosphopantetheine</keyword>
<dbReference type="SUPFAM" id="SSF47336">
    <property type="entry name" value="ACP-like"/>
    <property type="match status" value="1"/>
</dbReference>
<feature type="domain" description="Carrier" evidence="3">
    <location>
        <begin position="505"/>
        <end position="580"/>
    </location>
</feature>
<dbReference type="InterPro" id="IPR006162">
    <property type="entry name" value="Ppantetheine_attach_site"/>
</dbReference>
<dbReference type="PROSITE" id="PS00455">
    <property type="entry name" value="AMP_BINDING"/>
    <property type="match status" value="1"/>
</dbReference>
<evidence type="ECO:0000313" key="5">
    <source>
        <dbReference type="Proteomes" id="UP000886752"/>
    </source>
</evidence>
<protein>
    <submittedName>
        <fullName evidence="4">Non-ribosomal peptide synthetase</fullName>
    </submittedName>
</protein>
<evidence type="ECO:0000256" key="1">
    <source>
        <dbReference type="ARBA" id="ARBA00022450"/>
    </source>
</evidence>
<dbReference type="PANTHER" id="PTHR45527">
    <property type="entry name" value="NONRIBOSOMAL PEPTIDE SYNTHETASE"/>
    <property type="match status" value="1"/>
</dbReference>
<dbReference type="InterPro" id="IPR045851">
    <property type="entry name" value="AMP-bd_C_sf"/>
</dbReference>
<dbReference type="PROSITE" id="PS00012">
    <property type="entry name" value="PHOSPHOPANTETHEINE"/>
    <property type="match status" value="1"/>
</dbReference>
<evidence type="ECO:0000259" key="3">
    <source>
        <dbReference type="PROSITE" id="PS50075"/>
    </source>
</evidence>